<protein>
    <submittedName>
        <fullName evidence="1">Uncharacterized protein</fullName>
    </submittedName>
</protein>
<dbReference type="InParanoid" id="A0A1C7NJ12"/>
<evidence type="ECO:0000313" key="1">
    <source>
        <dbReference type="EMBL" id="OBZ88789.1"/>
    </source>
</evidence>
<comment type="caution">
    <text evidence="1">The sequence shown here is derived from an EMBL/GenBank/DDBJ whole genome shotgun (WGS) entry which is preliminary data.</text>
</comment>
<evidence type="ECO:0000313" key="2">
    <source>
        <dbReference type="Proteomes" id="UP000093000"/>
    </source>
</evidence>
<dbReference type="Proteomes" id="UP000093000">
    <property type="component" value="Unassembled WGS sequence"/>
</dbReference>
<accession>A0A1C7NJ12</accession>
<keyword evidence="2" id="KW-1185">Reference proteome</keyword>
<name>A0A1C7NJ12_9FUNG</name>
<gene>
    <name evidence="1" type="ORF">A0J61_03158</name>
</gene>
<reference evidence="1 2" key="1">
    <citation type="submission" date="2016-03" db="EMBL/GenBank/DDBJ databases">
        <title>Choanephora cucurbitarum.</title>
        <authorList>
            <person name="Min B."/>
            <person name="Park H."/>
            <person name="Park J.-H."/>
            <person name="Shin H.-D."/>
            <person name="Choi I.-G."/>
        </authorList>
    </citation>
    <scope>NUCLEOTIDE SEQUENCE [LARGE SCALE GENOMIC DNA]</scope>
    <source>
        <strain evidence="1 2">KUS-F28377</strain>
    </source>
</reference>
<sequence>MKRANWRVACLTKNNEQTVVVAVFDNEEDLLKWFKDVGFWPALRKINDEEEGESPTEAYLYSTSENDAHEKGFFKKNPEKGDDKAAYDRSEDSFLVIGERTTLDTIYLYRYK</sequence>
<dbReference type="EMBL" id="LUGH01000131">
    <property type="protein sequence ID" value="OBZ88789.1"/>
    <property type="molecule type" value="Genomic_DNA"/>
</dbReference>
<organism evidence="1 2">
    <name type="scientific">Choanephora cucurbitarum</name>
    <dbReference type="NCBI Taxonomy" id="101091"/>
    <lineage>
        <taxon>Eukaryota</taxon>
        <taxon>Fungi</taxon>
        <taxon>Fungi incertae sedis</taxon>
        <taxon>Mucoromycota</taxon>
        <taxon>Mucoromycotina</taxon>
        <taxon>Mucoromycetes</taxon>
        <taxon>Mucorales</taxon>
        <taxon>Mucorineae</taxon>
        <taxon>Choanephoraceae</taxon>
        <taxon>Choanephoroideae</taxon>
        <taxon>Choanephora</taxon>
    </lineage>
</organism>
<dbReference type="AlphaFoldDB" id="A0A1C7NJ12"/>
<proteinExistence type="predicted"/>